<evidence type="ECO:0000256" key="2">
    <source>
        <dbReference type="SAM" id="Phobius"/>
    </source>
</evidence>
<feature type="transmembrane region" description="Helical" evidence="2">
    <location>
        <begin position="46"/>
        <end position="66"/>
    </location>
</feature>
<feature type="region of interest" description="Disordered" evidence="1">
    <location>
        <begin position="909"/>
        <end position="950"/>
    </location>
</feature>
<keyword evidence="2" id="KW-1133">Transmembrane helix</keyword>
<accession>A0A485LLR6</accession>
<dbReference type="OrthoDB" id="64754at2759"/>
<evidence type="ECO:0000313" key="4">
    <source>
        <dbReference type="EMBL" id="VFT99719.1"/>
    </source>
</evidence>
<reference evidence="4 5" key="1">
    <citation type="submission" date="2019-03" db="EMBL/GenBank/DDBJ databases">
        <authorList>
            <person name="Gaulin E."/>
            <person name="Dumas B."/>
        </authorList>
    </citation>
    <scope>NUCLEOTIDE SEQUENCE [LARGE SCALE GENOMIC DNA]</scope>
    <source>
        <strain evidence="4">CBS 568.67</strain>
    </source>
</reference>
<feature type="transmembrane region" description="Helical" evidence="2">
    <location>
        <begin position="962"/>
        <end position="992"/>
    </location>
</feature>
<reference evidence="3" key="2">
    <citation type="submission" date="2019-06" db="EMBL/GenBank/DDBJ databases">
        <title>Genomics analysis of Aphanomyces spp. identifies a new class of oomycete effector associated with host adaptation.</title>
        <authorList>
            <person name="Gaulin E."/>
        </authorList>
    </citation>
    <scope>NUCLEOTIDE SEQUENCE</scope>
    <source>
        <strain evidence="3">CBS 578.67</strain>
    </source>
</reference>
<gene>
    <name evidence="4" type="primary">Aste57867_23071</name>
    <name evidence="3" type="ORF">As57867_023000</name>
    <name evidence="4" type="ORF">ASTE57867_23071</name>
</gene>
<sequence length="1845" mass="202834">MSVKLAKVYVTTKVLPPPQKQNNAFEVASGVWWTYFQRHLDHGGSVYILATVGLSFFSLSLIALYMENNLFWPAFLASGMQHSLIDLFNSRLAFVNETATLDVFQPSMVTLDQVYTVPQLSHALYATYPRRLLYGDLPSALAVAVRSLRTLKGKEVTSMIAPYCWVNLLRTWELAHSAARQARCVVDDADNAGVYLEPVLRNIDFASWSQQYGTVFHATIGDAVVESGSSGQAWLAAVTQHTWLAVDDEVAVWSDHGLTRFALQWANCRQLGIQETIVVQNALGATTAMQIKAITPTALGSMWTSGTLYGALETDMWAMVGNASLVRQGSTFFGIDNPNMIEMYLVAYPLGPLAQYIHDTIGVFGNFDLKLISPPASLLALVDRLQGQILGQLQTNSAFATAFDAIGTLALNPTPLRWQDPKFVFYGGNLMCFSSGPKPYVQQSFGFDDSCNAQQQYVHTWTGYNLLFAMLVLDLNDTMVTQACTQCPSLQVGACRNMADAARQAIQTFPNTATPRDAMARDVRGLNLAVMQYVQNGSNLFIDTQLIVDDSSDPFAVFGWTAMYEWAMGYREAVAFAGDFQTLRLLSYQYNPVAQLANPLDVQQTLAYYLETISASVSSGLAVAAALVVLVQLVSPPRRVGVNWFVFNRVASTSWLGRPMLVVRGITALLCLATCPVRLETHSIDLRHTATGLAYETRSVWTSMLLSGEGLWLTYVVNDLLFHLTHPYTRIYAPYSSALAWLVSTAIDVALPLPFQATIARSCTLFKMDTQLNCTAATLRIGHASRLALLCSVQLGAVVVSAIVCKLSLTTRSTHRRHPTLLLPGAAMAFVTQSDPKSGYWSLDAVSGAMCGMFLIKFRRKKYILDVNLWLVLSANEYDFWAHRNAILIPHVARPTHGVASIDSNVSPLPPPPAHGQVSESSISSACDKTPPHAKQPVSAAHVQGDPTPTETASRIERMADVAWIVAGFVHIVLSLVTNVTFIAVTVAAALANDFFWADFTPMGTQTFLVNAFNRQLLTTRSEANFSLDVPSLADVTQFYNTTASSIAFSAIEARQELFAANPDLGLVVANLRRMDSCKLPWMFTQYCWLDFNQTWTMASTTTRQERCEAMDRGNGAVYLESALRNMRSWSTWAQCWGTSFDIGIAQALQTTSRGNQWLACTTTAASTTSIPNEVLYWQSQHITTFVLQWQNYKSVGLYDSIRIQNVFNSQFPVTLSAVDGKFHLSQQTSLKMYWSLAGDLWAIGSNATSVSGMSLLRTSATFAFQNMSAESLLQRNGTLASPLTAGFEAFQTTVGPFGAVDMKFVLAPASLQQMYQAMVANITALVVDDTKAQADFEGLASRSYIGEFPPPLASSSISLLGGNLFCGGEMAPLPFTIPFNTAMYVGFSHATMCGIYDTDYFIPDKFLELFALLGVNQSQPVTTDAIDAFCAYDTYVDAPCVDVYTAKAAFLTKYFASTFATVAPLATQVQVDVVANRVEYVQYILNGSTTALFHLSILDPNSGSLAWPFFGWCFLYGWAAGLREVVSFQGDQGTLTVVSARSSPLTMTPNASEIPRDLSFLLQVAIVYITALFLVLAALVALYTLTSRGNIKGRNLFKFSRLVGLVWVGRTFLLVRSITAVIMLDTASLDLVQRGGMTRLVTPPIQWFNMMLASMELQWFVYILNDALSFVTRYRTAQYAGLSAWTAWFALVLWTFVQPNRHTAAIHRTCVATDMDVALTCISGSVSIGQFSRLCISAAICGASVIMCYGVALLAWQDNSPVDVSSLMLSSQAKYLLNLSQWTFSDVTYLDKPTALMAGIVSLEWHTTLYLFDIKKWRIVVTKRPPMDPSSVPAHIRHAIPLVE</sequence>
<proteinExistence type="predicted"/>
<feature type="transmembrane region" description="Helical" evidence="2">
    <location>
        <begin position="787"/>
        <end position="809"/>
    </location>
</feature>
<organism evidence="4 5">
    <name type="scientific">Aphanomyces stellatus</name>
    <dbReference type="NCBI Taxonomy" id="120398"/>
    <lineage>
        <taxon>Eukaryota</taxon>
        <taxon>Sar</taxon>
        <taxon>Stramenopiles</taxon>
        <taxon>Oomycota</taxon>
        <taxon>Saprolegniomycetes</taxon>
        <taxon>Saprolegniales</taxon>
        <taxon>Verrucalvaceae</taxon>
        <taxon>Aphanomyces</taxon>
    </lineage>
</organism>
<feature type="transmembrane region" description="Helical" evidence="2">
    <location>
        <begin position="1603"/>
        <end position="1625"/>
    </location>
</feature>
<evidence type="ECO:0000313" key="5">
    <source>
        <dbReference type="Proteomes" id="UP000332933"/>
    </source>
</evidence>
<evidence type="ECO:0000313" key="3">
    <source>
        <dbReference type="EMBL" id="KAF0685042.1"/>
    </source>
</evidence>
<dbReference type="Proteomes" id="UP000332933">
    <property type="component" value="Unassembled WGS sequence"/>
</dbReference>
<feature type="transmembrane region" description="Helical" evidence="2">
    <location>
        <begin position="1561"/>
        <end position="1583"/>
    </location>
</feature>
<feature type="transmembrane region" description="Helical" evidence="2">
    <location>
        <begin position="1737"/>
        <end position="1757"/>
    </location>
</feature>
<feature type="compositionally biased region" description="Polar residues" evidence="1">
    <location>
        <begin position="918"/>
        <end position="927"/>
    </location>
</feature>
<evidence type="ECO:0000256" key="1">
    <source>
        <dbReference type="SAM" id="MobiDB-lite"/>
    </source>
</evidence>
<keyword evidence="2" id="KW-0472">Membrane</keyword>
<keyword evidence="2" id="KW-0812">Transmembrane</keyword>
<dbReference type="EMBL" id="CAADRA010007249">
    <property type="protein sequence ID" value="VFT99719.1"/>
    <property type="molecule type" value="Genomic_DNA"/>
</dbReference>
<name>A0A485LLR6_9STRA</name>
<feature type="transmembrane region" description="Helical" evidence="2">
    <location>
        <begin position="1677"/>
        <end position="1698"/>
    </location>
</feature>
<keyword evidence="5" id="KW-1185">Reference proteome</keyword>
<dbReference type="EMBL" id="VJMH01007223">
    <property type="protein sequence ID" value="KAF0685042.1"/>
    <property type="molecule type" value="Genomic_DNA"/>
</dbReference>
<protein>
    <submittedName>
        <fullName evidence="4">Aste57867_23071 protein</fullName>
    </submittedName>
</protein>